<proteinExistence type="predicted"/>
<dbReference type="EMBL" id="GBXM01075684">
    <property type="protein sequence ID" value="JAH32893.1"/>
    <property type="molecule type" value="Transcribed_RNA"/>
</dbReference>
<dbReference type="AlphaFoldDB" id="A0A0E9RXD5"/>
<reference evidence="1" key="1">
    <citation type="submission" date="2014-11" db="EMBL/GenBank/DDBJ databases">
        <authorList>
            <person name="Amaro Gonzalez C."/>
        </authorList>
    </citation>
    <scope>NUCLEOTIDE SEQUENCE</scope>
</reference>
<evidence type="ECO:0000313" key="1">
    <source>
        <dbReference type="EMBL" id="JAH32893.1"/>
    </source>
</evidence>
<name>A0A0E9RXD5_ANGAN</name>
<accession>A0A0E9RXD5</accession>
<organism evidence="1">
    <name type="scientific">Anguilla anguilla</name>
    <name type="common">European freshwater eel</name>
    <name type="synonym">Muraena anguilla</name>
    <dbReference type="NCBI Taxonomy" id="7936"/>
    <lineage>
        <taxon>Eukaryota</taxon>
        <taxon>Metazoa</taxon>
        <taxon>Chordata</taxon>
        <taxon>Craniata</taxon>
        <taxon>Vertebrata</taxon>
        <taxon>Euteleostomi</taxon>
        <taxon>Actinopterygii</taxon>
        <taxon>Neopterygii</taxon>
        <taxon>Teleostei</taxon>
        <taxon>Anguilliformes</taxon>
        <taxon>Anguillidae</taxon>
        <taxon>Anguilla</taxon>
    </lineage>
</organism>
<protein>
    <submittedName>
        <fullName evidence="1">Uncharacterized protein</fullName>
    </submittedName>
</protein>
<reference evidence="1" key="2">
    <citation type="journal article" date="2015" name="Fish Shellfish Immunol.">
        <title>Early steps in the European eel (Anguilla anguilla)-Vibrio vulnificus interaction in the gills: Role of the RtxA13 toxin.</title>
        <authorList>
            <person name="Callol A."/>
            <person name="Pajuelo D."/>
            <person name="Ebbesson L."/>
            <person name="Teles M."/>
            <person name="MacKenzie S."/>
            <person name="Amaro C."/>
        </authorList>
    </citation>
    <scope>NUCLEOTIDE SEQUENCE</scope>
</reference>
<sequence>MRSQRRGTKCYCFYCLSSLNDRTACIKLRRAVRSLLQSHEQKCGTVGIDG</sequence>